<dbReference type="AlphaFoldDB" id="A0A0S4L7B2"/>
<evidence type="ECO:0000313" key="1">
    <source>
        <dbReference type="EMBL" id="CUS32670.1"/>
    </source>
</evidence>
<accession>A0A0S4L7B2</accession>
<dbReference type="Proteomes" id="UP000199032">
    <property type="component" value="Unassembled WGS sequence"/>
</dbReference>
<gene>
    <name evidence="1" type="ORF">COMA1_10755</name>
</gene>
<sequence length="68" mass="7627">MLSVQSLAVLDTVSFLPPHRQRLPAQTTFTPKPYEMDVSGLFSNLHPLRSLEFINVEINDTVLESATL</sequence>
<reference evidence="1 2" key="1">
    <citation type="submission" date="2015-10" db="EMBL/GenBank/DDBJ databases">
        <authorList>
            <person name="Gilbert D.G."/>
        </authorList>
    </citation>
    <scope>NUCLEOTIDE SEQUENCE [LARGE SCALE GENOMIC DNA]</scope>
    <source>
        <strain evidence="1">COMA1</strain>
    </source>
</reference>
<dbReference type="RefSeq" id="WP_176697825.1">
    <property type="nucleotide sequence ID" value="NZ_CZQA01000001.1"/>
</dbReference>
<organism evidence="1 2">
    <name type="scientific">Candidatus Nitrospira nitrosa</name>
    <dbReference type="NCBI Taxonomy" id="1742972"/>
    <lineage>
        <taxon>Bacteria</taxon>
        <taxon>Pseudomonadati</taxon>
        <taxon>Nitrospirota</taxon>
        <taxon>Nitrospiria</taxon>
        <taxon>Nitrospirales</taxon>
        <taxon>Nitrospiraceae</taxon>
        <taxon>Nitrospira</taxon>
    </lineage>
</organism>
<name>A0A0S4L7B2_9BACT</name>
<proteinExistence type="predicted"/>
<dbReference type="EMBL" id="CZQA01000001">
    <property type="protein sequence ID" value="CUS32670.1"/>
    <property type="molecule type" value="Genomic_DNA"/>
</dbReference>
<evidence type="ECO:0000313" key="2">
    <source>
        <dbReference type="Proteomes" id="UP000199032"/>
    </source>
</evidence>
<keyword evidence="2" id="KW-1185">Reference proteome</keyword>
<dbReference type="STRING" id="1742972.COMA1_10755"/>
<protein>
    <submittedName>
        <fullName evidence="1">Uncharacterized protein</fullName>
    </submittedName>
</protein>